<dbReference type="GO" id="GO:0141166">
    <property type="term" value="P:chromosomal 5-methylcytosine DNA demethylation pathway"/>
    <property type="evidence" value="ECO:0007669"/>
    <property type="project" value="InterPro"/>
</dbReference>
<dbReference type="PANTHER" id="PTHR46213">
    <property type="entry name" value="TRANSCRIPTIONAL ACTIVATOR DEMETER"/>
    <property type="match status" value="1"/>
</dbReference>
<evidence type="ECO:0000313" key="2">
    <source>
        <dbReference type="EMBL" id="KAK9290642.1"/>
    </source>
</evidence>
<feature type="compositionally biased region" description="Basic and acidic residues" evidence="1">
    <location>
        <begin position="260"/>
        <end position="289"/>
    </location>
</feature>
<gene>
    <name evidence="2" type="ORF">L1049_008815</name>
</gene>
<evidence type="ECO:0000313" key="3">
    <source>
        <dbReference type="Proteomes" id="UP001415857"/>
    </source>
</evidence>
<feature type="compositionally biased region" description="Low complexity" evidence="1">
    <location>
        <begin position="1147"/>
        <end position="1163"/>
    </location>
</feature>
<feature type="region of interest" description="Disordered" evidence="1">
    <location>
        <begin position="500"/>
        <end position="534"/>
    </location>
</feature>
<dbReference type="EMBL" id="JBBPBK010000002">
    <property type="protein sequence ID" value="KAK9290642.1"/>
    <property type="molecule type" value="Genomic_DNA"/>
</dbReference>
<dbReference type="InterPro" id="IPR044811">
    <property type="entry name" value="DME/ROS1"/>
</dbReference>
<feature type="compositionally biased region" description="Basic and acidic residues" evidence="1">
    <location>
        <begin position="515"/>
        <end position="525"/>
    </location>
</feature>
<feature type="compositionally biased region" description="Low complexity" evidence="1">
    <location>
        <begin position="561"/>
        <end position="573"/>
    </location>
</feature>
<proteinExistence type="predicted"/>
<keyword evidence="3" id="KW-1185">Reference proteome</keyword>
<dbReference type="GO" id="GO:0019104">
    <property type="term" value="F:DNA N-glycosylase activity"/>
    <property type="evidence" value="ECO:0007669"/>
    <property type="project" value="InterPro"/>
</dbReference>
<sequence length="1188" mass="131361">MDSKRGRSISGQKGNQLQGSWIPVTPVKPILPRPQPIYADRQLNQLGQANWVGSDAFPPGFAPENQARRIVACCDSTNYAEVNRGVNHWEAALAAKSQGPSDNAGTNDPIWNNIPFVDLLAQADSASTTSQLDVGAASSPFMSNLNFQFIGDWLQSSSANLMHANKDLSLGSNLHINSNCTQGVPHYELPIPFRHAYDLNAPPGTIPDEVSSRTISQFAPITPDQSKRAENKHISYPARPMAVEASSKTIPQFAPITPDQARRVEKEHVSEAPKLCVDERTSQESDRQNNEVATTSEVNELHCDKELSQAVGDSSFAAVSTSFKENHNPDKGGNDGIDLNKTPQQKPRRKKHRPKVITEGKPKRTRKPATPKPAGSKENPTGKRKYVRKKGLNKPPTTPPPEVAGGTTDPKTLEPTTKSCRRALNFDLDDQARVESSTCRSAFNLNGESREGHFSSGRFQSRSSVQIGHGMEMMVENTQAGIAYDLNRSTNQILKDYISLPTRQAPSTPPPTKTDPPREKLKDDAQNENGTEGTCQVIAHDKEGKSVQILPKSTAHSAPRSPSDSNCSTSTSSAEGQARGKKREYSYNTDQADPSTMNMNGAQYNSLQAYQTTFQVNEFNRFSGMHFPEIYKKKRTEKGQNSTTSSTSSSVTAAKLVRLVTERIQKDAEADHFASKANCWISASQFNTSNSPATLGEAMRGVQNTLQTFECMRALGQKERLTKKRSKGTTRVRDLASLNGIADCKLLPTLPAKRAPLDDDAQGVEISQRPHACIEALVAENSATVARKKRTKKRNSLVGSVSYSTNEVQLHQNYVLYNHHKSLDNIKGPPPEVILKHMLSIEAIVERLRCLDINKESNKFAYQEHNALVLYNTRYQGQNALVPYNMGNQEQNALVLYHRDGTVVPFEGSFDPIKKRRPRPKVDLDDETTRVWKLLLANIDSEGINGTDEEKAKWWEEERRVFRGRADSFIARMHLVQGDRRFSQWKGSVVDSVIGVFLTQNVSDHLSSSAFMSLAAHFPLRSNHQPCYEEGTGTLMEEPEVCIVDPDDTIKWNEKMSNNPICDQNSMTLHDPEHNEEKEVVSSNEIFENGTGGRYSTDDSKHKLLGSFKSDLDVYHKSTVNRSTAQIMGTEAACFIREDRGAMEDIVSSQNSVVSSHSSADSSIGQTAERIGSSSGRNSEAQDPTTRV</sequence>
<organism evidence="2 3">
    <name type="scientific">Liquidambar formosana</name>
    <name type="common">Formosan gum</name>
    <dbReference type="NCBI Taxonomy" id="63359"/>
    <lineage>
        <taxon>Eukaryota</taxon>
        <taxon>Viridiplantae</taxon>
        <taxon>Streptophyta</taxon>
        <taxon>Embryophyta</taxon>
        <taxon>Tracheophyta</taxon>
        <taxon>Spermatophyta</taxon>
        <taxon>Magnoliopsida</taxon>
        <taxon>eudicotyledons</taxon>
        <taxon>Gunneridae</taxon>
        <taxon>Pentapetalae</taxon>
        <taxon>Saxifragales</taxon>
        <taxon>Altingiaceae</taxon>
        <taxon>Liquidambar</taxon>
    </lineage>
</organism>
<comment type="caution">
    <text evidence="2">The sequence shown here is derived from an EMBL/GenBank/DDBJ whole genome shotgun (WGS) entry which is preliminary data.</text>
</comment>
<dbReference type="GO" id="GO:0035514">
    <property type="term" value="F:DNA demethylase activity"/>
    <property type="evidence" value="ECO:0007669"/>
    <property type="project" value="InterPro"/>
</dbReference>
<reference evidence="2 3" key="1">
    <citation type="journal article" date="2024" name="Plant J.">
        <title>Genome sequences and population genomics reveal climatic adaptation and genomic divergence between two closely related sweetgum species.</title>
        <authorList>
            <person name="Xu W.Q."/>
            <person name="Ren C.Q."/>
            <person name="Zhang X.Y."/>
            <person name="Comes H.P."/>
            <person name="Liu X.H."/>
            <person name="Li Y.G."/>
            <person name="Kettle C.J."/>
            <person name="Jalonen R."/>
            <person name="Gaisberger H."/>
            <person name="Ma Y.Z."/>
            <person name="Qiu Y.X."/>
        </authorList>
    </citation>
    <scope>NUCLEOTIDE SEQUENCE [LARGE SCALE GENOMIC DNA]</scope>
    <source>
        <strain evidence="2">Hangzhou</strain>
    </source>
</reference>
<feature type="region of interest" description="Disordered" evidence="1">
    <location>
        <begin position="323"/>
        <end position="415"/>
    </location>
</feature>
<feature type="compositionally biased region" description="Basic and acidic residues" evidence="1">
    <location>
        <begin position="324"/>
        <end position="333"/>
    </location>
</feature>
<dbReference type="PANTHER" id="PTHR46213:SF13">
    <property type="entry name" value="DEMETER-LIKE PROTEIN 2-RELATED"/>
    <property type="match status" value="1"/>
</dbReference>
<feature type="compositionally biased region" description="Basic residues" evidence="1">
    <location>
        <begin position="382"/>
        <end position="392"/>
    </location>
</feature>
<dbReference type="Proteomes" id="UP001415857">
    <property type="component" value="Unassembled WGS sequence"/>
</dbReference>
<feature type="region of interest" description="Disordered" evidence="1">
    <location>
        <begin position="1147"/>
        <end position="1188"/>
    </location>
</feature>
<dbReference type="AlphaFoldDB" id="A0AAP0SA05"/>
<feature type="compositionally biased region" description="Polar residues" evidence="1">
    <location>
        <begin position="1172"/>
        <end position="1188"/>
    </location>
</feature>
<feature type="compositionally biased region" description="Polar residues" evidence="1">
    <location>
        <begin position="586"/>
        <end position="595"/>
    </location>
</feature>
<name>A0AAP0SA05_LIQFO</name>
<feature type="region of interest" description="Disordered" evidence="1">
    <location>
        <begin position="552"/>
        <end position="595"/>
    </location>
</feature>
<accession>A0AAP0SA05</accession>
<feature type="compositionally biased region" description="Basic residues" evidence="1">
    <location>
        <begin position="346"/>
        <end position="355"/>
    </location>
</feature>
<evidence type="ECO:0000256" key="1">
    <source>
        <dbReference type="SAM" id="MobiDB-lite"/>
    </source>
</evidence>
<protein>
    <submittedName>
        <fullName evidence="2">Uncharacterized protein</fullName>
    </submittedName>
</protein>
<feature type="region of interest" description="Disordered" evidence="1">
    <location>
        <begin position="260"/>
        <end position="300"/>
    </location>
</feature>